<dbReference type="InterPro" id="IPR011335">
    <property type="entry name" value="Restrct_endonuc-II-like"/>
</dbReference>
<dbReference type="NCBIfam" id="TIGR02786">
    <property type="entry name" value="addB_alphas"/>
    <property type="match status" value="1"/>
</dbReference>
<proteinExistence type="predicted"/>
<comment type="caution">
    <text evidence="2">The sequence shown here is derived from an EMBL/GenBank/DDBJ whole genome shotgun (WGS) entry which is preliminary data.</text>
</comment>
<dbReference type="RefSeq" id="WP_132861628.1">
    <property type="nucleotide sequence ID" value="NZ_SMGR01000004.1"/>
</dbReference>
<dbReference type="Pfam" id="PF12705">
    <property type="entry name" value="PDDEXK_1"/>
    <property type="match status" value="1"/>
</dbReference>
<gene>
    <name evidence="2" type="ORF">BXY66_3499</name>
</gene>
<dbReference type="AlphaFoldDB" id="A0A4R1N5L4"/>
<dbReference type="InterPro" id="IPR038726">
    <property type="entry name" value="PDDEXK_AddAB-type"/>
</dbReference>
<dbReference type="EMBL" id="SMGR01000004">
    <property type="protein sequence ID" value="TCK99795.1"/>
    <property type="molecule type" value="Genomic_DNA"/>
</dbReference>
<keyword evidence="3" id="KW-1185">Reference proteome</keyword>
<dbReference type="Proteomes" id="UP000295673">
    <property type="component" value="Unassembled WGS sequence"/>
</dbReference>
<dbReference type="InterPro" id="IPR014153">
    <property type="entry name" value="Ds_break_AddB"/>
</dbReference>
<reference evidence="2 3" key="1">
    <citation type="submission" date="2019-03" db="EMBL/GenBank/DDBJ databases">
        <title>Genomic Encyclopedia of Archaeal and Bacterial Type Strains, Phase II (KMG-II): from individual species to whole genera.</title>
        <authorList>
            <person name="Goeker M."/>
        </authorList>
    </citation>
    <scope>NUCLEOTIDE SEQUENCE [LARGE SCALE GENOMIC DNA]</scope>
    <source>
        <strain evidence="2 3">DSM 26433</strain>
    </source>
</reference>
<evidence type="ECO:0000313" key="2">
    <source>
        <dbReference type="EMBL" id="TCK99795.1"/>
    </source>
</evidence>
<feature type="domain" description="PD-(D/E)XK endonuclease-like" evidence="1">
    <location>
        <begin position="707"/>
        <end position="927"/>
    </location>
</feature>
<dbReference type="SUPFAM" id="SSF52540">
    <property type="entry name" value="P-loop containing nucleoside triphosphate hydrolases"/>
    <property type="match status" value="1"/>
</dbReference>
<accession>A0A4R1N5L4</accession>
<protein>
    <submittedName>
        <fullName evidence="2">Double-strand break repair protein AddB</fullName>
    </submittedName>
</protein>
<name>A0A4R1N5L4_9RHOB</name>
<organism evidence="2 3">
    <name type="scientific">Shimia isoporae</name>
    <dbReference type="NCBI Taxonomy" id="647720"/>
    <lineage>
        <taxon>Bacteria</taxon>
        <taxon>Pseudomonadati</taxon>
        <taxon>Pseudomonadota</taxon>
        <taxon>Alphaproteobacteria</taxon>
        <taxon>Rhodobacterales</taxon>
        <taxon>Roseobacteraceae</taxon>
    </lineage>
</organism>
<dbReference type="InterPro" id="IPR011604">
    <property type="entry name" value="PDDEXK-like_dom_sf"/>
</dbReference>
<dbReference type="SUPFAM" id="SSF52980">
    <property type="entry name" value="Restriction endonuclease-like"/>
    <property type="match status" value="1"/>
</dbReference>
<dbReference type="InterPro" id="IPR027417">
    <property type="entry name" value="P-loop_NTPase"/>
</dbReference>
<dbReference type="Gene3D" id="3.90.320.10">
    <property type="match status" value="1"/>
</dbReference>
<evidence type="ECO:0000313" key="3">
    <source>
        <dbReference type="Proteomes" id="UP000295673"/>
    </source>
</evidence>
<evidence type="ECO:0000259" key="1">
    <source>
        <dbReference type="Pfam" id="PF12705"/>
    </source>
</evidence>
<sequence>MFEPTDIPRVFGVQPGADFPKALVDGLRFRLSGKPPEDTARVDVILNTSRMARRVSSLFDDGPAILLPRIRVLGDFSRGVAADLPPAVSPLRQRFELIQLITRLLDQEPDLASRASIYDLADSLAGLFDEMAGEGVPIDVIETLDVSDQSGHWARAQHFFAIARHFLENVDTAPGQEARQRLAIERLVAKWADNPPQHPVVLAGSTGSRGTMMLLMQAVAKLPQGAVVLPGFDTDMPSNVWDRMSDALEAEDHPQFRFRRLMDAVSIGPQKVQPWHECNPPNPARNKLISLALRPAPVTDQWLREGPSLGSLSNAVKDLTLIEATTQREEALTIAARMRKAAEEGQTCALITPDRMLTRQVSAALDRWRLIPDDSAGQPLQLSPPGRFLRHVSSLFQRKLTSETLLALLKHPLTHSGAERGNHLLWTRELELWIRRKAITYPDADSLLGWGRTQDFVKDTWMDWLVTSFCNKEWTGDVDLAQRLESHIKLAEQIAGGQSDGSGELWLEGSGRKAAQVIEELRRHSDVAGPISASDYSDMFGAILAREEVRDRDEGHPNILIWGTLEARVQGADLVILGGLNEGSWPESPNPDPWLNRKMRHDAGLLLPERRIGLSAHDFQQAVCAPEVWITRSIRSDEAETVPSRWVNRLLNLLGGLPEQNGPEALEDMRNRGREWINHVRTLETFREVLPETRPSPVPPKAARPHRLSVTEIKRLIRDPYAIYAKHVLRLRPMDPLMRTPDALLRGIVVHEILEQLIKESADNGISVTRERLMAISETVLAKNVPWPTARALWKARLERIADHIVAQEALRRQRALPFAFEARAQDRIEELDFTLTGTADRLDRTPDGDLILYDYKTGTPPSADEQTYFDKQLLLEAAMAEHGAFAEIDPADVADAIYIGLGPKPKDQPAPLAETPPERVWEEFTRLIGAYLTDGKGFTARRAMRTEADESDYDQLARFGEWDATDDPKPEVLI</sequence>
<dbReference type="OrthoDB" id="9780606at2"/>